<evidence type="ECO:0000256" key="14">
    <source>
        <dbReference type="ARBA" id="ARBA00066456"/>
    </source>
</evidence>
<evidence type="ECO:0000256" key="9">
    <source>
        <dbReference type="ARBA" id="ARBA00023157"/>
    </source>
</evidence>
<comment type="caution">
    <text evidence="18">The sequence shown here is derived from an EMBL/GenBank/DDBJ whole genome shotgun (WGS) entry which is preliminary data.</text>
</comment>
<dbReference type="SUPFAM" id="SSF53474">
    <property type="entry name" value="alpha/beta-Hydrolases"/>
    <property type="match status" value="1"/>
</dbReference>
<evidence type="ECO:0000256" key="16">
    <source>
        <dbReference type="ARBA" id="ARBA00076475"/>
    </source>
</evidence>
<comment type="catalytic activity">
    <reaction evidence="12">
        <text>Cleavage of a -Pro-|-Xaa bond to release a C-terminal amino acid.</text>
        <dbReference type="EC" id="3.4.16.2"/>
    </reaction>
</comment>
<comment type="similarity">
    <text evidence="2">Belongs to the peptidase S28 family.</text>
</comment>
<keyword evidence="19" id="KW-1185">Reference proteome</keyword>
<keyword evidence="4" id="KW-0121">Carboxypeptidase</keyword>
<protein>
    <recommendedName>
        <fullName evidence="15">Lysosomal Pro-X carboxypeptidase</fullName>
        <ecNumber evidence="14">3.4.16.2</ecNumber>
    </recommendedName>
    <alternativeName>
        <fullName evidence="17">Proline carboxypeptidase</fullName>
    </alternativeName>
    <alternativeName>
        <fullName evidence="16">Prolylcarboxypeptidase</fullName>
    </alternativeName>
</protein>
<evidence type="ECO:0000256" key="5">
    <source>
        <dbReference type="ARBA" id="ARBA00022670"/>
    </source>
</evidence>
<keyword evidence="11" id="KW-0458">Lysosome</keyword>
<dbReference type="Pfam" id="PF05577">
    <property type="entry name" value="Peptidase_S28"/>
    <property type="match status" value="1"/>
</dbReference>
<proteinExistence type="inferred from homology"/>
<reference evidence="18" key="1">
    <citation type="submission" date="2023-07" db="EMBL/GenBank/DDBJ databases">
        <title>Chromosome-level genome assembly of Artemia franciscana.</title>
        <authorList>
            <person name="Jo E."/>
        </authorList>
    </citation>
    <scope>NUCLEOTIDE SEQUENCE</scope>
    <source>
        <tissue evidence="18">Whole body</tissue>
    </source>
</reference>
<dbReference type="EMBL" id="JAVRJZ010000010">
    <property type="protein sequence ID" value="KAK2718034.1"/>
    <property type="molecule type" value="Genomic_DNA"/>
</dbReference>
<keyword evidence="7" id="KW-0378">Hydrolase</keyword>
<keyword evidence="5" id="KW-0645">Protease</keyword>
<evidence type="ECO:0000256" key="8">
    <source>
        <dbReference type="ARBA" id="ARBA00023145"/>
    </source>
</evidence>
<evidence type="ECO:0000256" key="10">
    <source>
        <dbReference type="ARBA" id="ARBA00023180"/>
    </source>
</evidence>
<dbReference type="Proteomes" id="UP001187531">
    <property type="component" value="Unassembled WGS sequence"/>
</dbReference>
<evidence type="ECO:0000256" key="3">
    <source>
        <dbReference type="ARBA" id="ARBA00011738"/>
    </source>
</evidence>
<keyword evidence="8" id="KW-0865">Zymogen</keyword>
<evidence type="ECO:0000256" key="6">
    <source>
        <dbReference type="ARBA" id="ARBA00022729"/>
    </source>
</evidence>
<comment type="function">
    <text evidence="13">Cleaves C-terminal amino acids linked to proline in peptides such as angiotensin II, III and des-Arg9-bradykinin. This cleavage occurs at acidic pH, but enzymatic activity is retained with some substrates at neutral pH.</text>
</comment>
<gene>
    <name evidence="18" type="ORF">QYM36_006727</name>
</gene>
<evidence type="ECO:0000313" key="18">
    <source>
        <dbReference type="EMBL" id="KAK2718034.1"/>
    </source>
</evidence>
<keyword evidence="6" id="KW-0732">Signal</keyword>
<dbReference type="InterPro" id="IPR042269">
    <property type="entry name" value="Ser_carbopepase_S28_SKS"/>
</dbReference>
<evidence type="ECO:0000256" key="13">
    <source>
        <dbReference type="ARBA" id="ARBA00059701"/>
    </source>
</evidence>
<dbReference type="InterPro" id="IPR029058">
    <property type="entry name" value="AB_hydrolase_fold"/>
</dbReference>
<dbReference type="PANTHER" id="PTHR11010">
    <property type="entry name" value="PROTEASE S28 PRO-X CARBOXYPEPTIDASE-RELATED"/>
    <property type="match status" value="1"/>
</dbReference>
<comment type="subunit">
    <text evidence="3">Homodimer.</text>
</comment>
<accession>A0AA88L9N8</accession>
<dbReference type="AlphaFoldDB" id="A0AA88L9N8"/>
<dbReference type="GO" id="GO:0005764">
    <property type="term" value="C:lysosome"/>
    <property type="evidence" value="ECO:0007669"/>
    <property type="project" value="UniProtKB-SubCell"/>
</dbReference>
<evidence type="ECO:0000256" key="2">
    <source>
        <dbReference type="ARBA" id="ARBA00011079"/>
    </source>
</evidence>
<evidence type="ECO:0000256" key="4">
    <source>
        <dbReference type="ARBA" id="ARBA00022645"/>
    </source>
</evidence>
<evidence type="ECO:0000256" key="15">
    <source>
        <dbReference type="ARBA" id="ARBA00073691"/>
    </source>
</evidence>
<evidence type="ECO:0000256" key="11">
    <source>
        <dbReference type="ARBA" id="ARBA00023228"/>
    </source>
</evidence>
<evidence type="ECO:0000256" key="17">
    <source>
        <dbReference type="ARBA" id="ARBA00076608"/>
    </source>
</evidence>
<evidence type="ECO:0000256" key="12">
    <source>
        <dbReference type="ARBA" id="ARBA00052013"/>
    </source>
</evidence>
<evidence type="ECO:0000256" key="1">
    <source>
        <dbReference type="ARBA" id="ARBA00004371"/>
    </source>
</evidence>
<organism evidence="18 19">
    <name type="scientific">Artemia franciscana</name>
    <name type="common">Brine shrimp</name>
    <name type="synonym">Artemia sanfranciscana</name>
    <dbReference type="NCBI Taxonomy" id="6661"/>
    <lineage>
        <taxon>Eukaryota</taxon>
        <taxon>Metazoa</taxon>
        <taxon>Ecdysozoa</taxon>
        <taxon>Arthropoda</taxon>
        <taxon>Crustacea</taxon>
        <taxon>Branchiopoda</taxon>
        <taxon>Anostraca</taxon>
        <taxon>Artemiidae</taxon>
        <taxon>Artemia</taxon>
    </lineage>
</organism>
<dbReference type="Gene3D" id="1.20.120.980">
    <property type="entry name" value="Serine carboxypeptidase S28, SKS domain"/>
    <property type="match status" value="1"/>
</dbReference>
<dbReference type="FunFam" id="1.20.120.980:FF:000002">
    <property type="entry name" value="lysosomal Pro-X carboxypeptidase"/>
    <property type="match status" value="1"/>
</dbReference>
<dbReference type="EC" id="3.4.16.2" evidence="14"/>
<dbReference type="InterPro" id="IPR008758">
    <property type="entry name" value="Peptidase_S28"/>
</dbReference>
<keyword evidence="9" id="KW-1015">Disulfide bond</keyword>
<sequence>MLLFAEHRYYGKSLPFGNDSYSNASTLGYLTAEQAMADFATLLTHLRRTTNGTEKSPVIAFGGSYGGMLAAWMRVKYPHIIQGAIAASAPVLQFKGVTPCSKFGRVVTKDYETQSPACANVIRKSWQAIENVTATDKGLEWLSNAWQLCKPLKSSDDKKRLKDWLSDVWTNLAMVDYPYPASFLAPLPANPVKEVCKKLKDDSLDGEELLRHLFRGLSVYTNYTQKTKCVDIRQAAEDTLGEKGWDFQACTEMVMPMCNDGKRDFFEPMKWNFSSYTEDCHKKFGVKPRLHWAEIEFGGKKLEASSNIVFSNGLLDPWSSGGVMSSISAKLPAVIIPEGAHHLDLRASDPADPPSVIKARKLEKYYIRTWIKMMKH</sequence>
<evidence type="ECO:0000256" key="7">
    <source>
        <dbReference type="ARBA" id="ARBA00022801"/>
    </source>
</evidence>
<dbReference type="GO" id="GO:0008239">
    <property type="term" value="F:dipeptidyl-peptidase activity"/>
    <property type="evidence" value="ECO:0007669"/>
    <property type="project" value="TreeGrafter"/>
</dbReference>
<name>A0AA88L9N8_ARTSF</name>
<dbReference type="GO" id="GO:0004185">
    <property type="term" value="F:serine-type carboxypeptidase activity"/>
    <property type="evidence" value="ECO:0007669"/>
    <property type="project" value="UniProtKB-EC"/>
</dbReference>
<dbReference type="PANTHER" id="PTHR11010:SF38">
    <property type="entry name" value="LYSOSOMAL PRO-X CARBOXYPEPTIDASE"/>
    <property type="match status" value="1"/>
</dbReference>
<comment type="subcellular location">
    <subcellularLocation>
        <location evidence="1">Lysosome</location>
    </subcellularLocation>
</comment>
<keyword evidence="10" id="KW-0325">Glycoprotein</keyword>
<dbReference type="Gene3D" id="3.40.50.1820">
    <property type="entry name" value="alpha/beta hydrolase"/>
    <property type="match status" value="1"/>
</dbReference>
<dbReference type="GO" id="GO:0006508">
    <property type="term" value="P:proteolysis"/>
    <property type="evidence" value="ECO:0007669"/>
    <property type="project" value="UniProtKB-KW"/>
</dbReference>
<evidence type="ECO:0000313" key="19">
    <source>
        <dbReference type="Proteomes" id="UP001187531"/>
    </source>
</evidence>